<dbReference type="InterPro" id="IPR002938">
    <property type="entry name" value="FAD-bd"/>
</dbReference>
<evidence type="ECO:0000256" key="2">
    <source>
        <dbReference type="ARBA" id="ARBA00022630"/>
    </source>
</evidence>
<evidence type="ECO:0000256" key="5">
    <source>
        <dbReference type="ARBA" id="ARBA00023033"/>
    </source>
</evidence>
<comment type="similarity">
    <text evidence="1">Belongs to the paxM FAD-dependent monooxygenase family.</text>
</comment>
<dbReference type="InterPro" id="IPR036188">
    <property type="entry name" value="FAD/NAD-bd_sf"/>
</dbReference>
<dbReference type="PANTHER" id="PTHR13789:SF306">
    <property type="entry name" value="HYDROXYLASE, PUTATIVE-RELATED"/>
    <property type="match status" value="1"/>
</dbReference>
<gene>
    <name evidence="8" type="ORF">BXZ70DRAFT_923849</name>
</gene>
<dbReference type="SUPFAM" id="SSF51905">
    <property type="entry name" value="FAD/NAD(P)-binding domain"/>
    <property type="match status" value="1"/>
</dbReference>
<dbReference type="EMBL" id="JAEVFJ010000006">
    <property type="protein sequence ID" value="KAH8103981.1"/>
    <property type="molecule type" value="Genomic_DNA"/>
</dbReference>
<feature type="domain" description="FAD-binding" evidence="7">
    <location>
        <begin position="13"/>
        <end position="370"/>
    </location>
</feature>
<sequence>MPTINYKTSLKLDWIVVGGGLSGLATAYVLQRAGHRVRILEELEKLGSPASGLRVPPNLSKIFREWFGEEELLRHAVKNVGTPWYDLETGEYLGYNHWKPTVMKETGGDFLMMHHEDAHRLLYKLAADAGVKVEFGAKVTSVKAGNPKPIVELEGGRVLTADLIVGADGPTSVVRRTAFETEDDAQPTGLTVLGGLIPATEMLKDAELAKFVLADEWPIFMGSNRSLCCHPVRAKKEFAVQLYWPDSEAGPDNKGKESWYEVIPTTSLDFSPYANSVQKLMKMVPFLTRTRHMSRKAFPEDWMDDSGRIVLVGEAAHPWLPGGSHTTSMAVEDGVVLGTLFSHLDSWSQVGSFFSAYQELREARTKAVLREEISNSRIVSLPPGPAREARNSSFKPRSEDDTDGDLDEGALMTELDAFAEIFCYDASDAAEEWWVDWGRFSRRSAEGIASGPPQQMVSFSFGAVTSVMADAEDRAH</sequence>
<evidence type="ECO:0000256" key="6">
    <source>
        <dbReference type="SAM" id="MobiDB-lite"/>
    </source>
</evidence>
<dbReference type="Proteomes" id="UP000813824">
    <property type="component" value="Unassembled WGS sequence"/>
</dbReference>
<feature type="region of interest" description="Disordered" evidence="6">
    <location>
        <begin position="379"/>
        <end position="407"/>
    </location>
</feature>
<keyword evidence="9" id="KW-1185">Reference proteome</keyword>
<dbReference type="Gene3D" id="3.50.50.60">
    <property type="entry name" value="FAD/NAD(P)-binding domain"/>
    <property type="match status" value="1"/>
</dbReference>
<keyword evidence="5" id="KW-0503">Monooxygenase</keyword>
<dbReference type="OrthoDB" id="5428495at2759"/>
<evidence type="ECO:0000313" key="8">
    <source>
        <dbReference type="EMBL" id="KAH8103981.1"/>
    </source>
</evidence>
<dbReference type="Pfam" id="PF01494">
    <property type="entry name" value="FAD_binding_3"/>
    <property type="match status" value="1"/>
</dbReference>
<evidence type="ECO:0000256" key="3">
    <source>
        <dbReference type="ARBA" id="ARBA00022827"/>
    </source>
</evidence>
<proteinExistence type="inferred from homology"/>
<accession>A0A8K0XSJ7</accession>
<dbReference type="PRINTS" id="PR00420">
    <property type="entry name" value="RNGMNOXGNASE"/>
</dbReference>
<dbReference type="PANTHER" id="PTHR13789">
    <property type="entry name" value="MONOOXYGENASE"/>
    <property type="match status" value="1"/>
</dbReference>
<dbReference type="GO" id="GO:0071949">
    <property type="term" value="F:FAD binding"/>
    <property type="evidence" value="ECO:0007669"/>
    <property type="project" value="InterPro"/>
</dbReference>
<name>A0A8K0XSJ7_9AGAR</name>
<evidence type="ECO:0000313" key="9">
    <source>
        <dbReference type="Proteomes" id="UP000813824"/>
    </source>
</evidence>
<keyword evidence="2" id="KW-0285">Flavoprotein</keyword>
<evidence type="ECO:0000259" key="7">
    <source>
        <dbReference type="Pfam" id="PF01494"/>
    </source>
</evidence>
<keyword evidence="4" id="KW-0560">Oxidoreductase</keyword>
<reference evidence="8" key="1">
    <citation type="journal article" date="2021" name="New Phytol.">
        <title>Evolutionary innovations through gain and loss of genes in the ectomycorrhizal Boletales.</title>
        <authorList>
            <person name="Wu G."/>
            <person name="Miyauchi S."/>
            <person name="Morin E."/>
            <person name="Kuo A."/>
            <person name="Drula E."/>
            <person name="Varga T."/>
            <person name="Kohler A."/>
            <person name="Feng B."/>
            <person name="Cao Y."/>
            <person name="Lipzen A."/>
            <person name="Daum C."/>
            <person name="Hundley H."/>
            <person name="Pangilinan J."/>
            <person name="Johnson J."/>
            <person name="Barry K."/>
            <person name="LaButti K."/>
            <person name="Ng V."/>
            <person name="Ahrendt S."/>
            <person name="Min B."/>
            <person name="Choi I.G."/>
            <person name="Park H."/>
            <person name="Plett J.M."/>
            <person name="Magnuson J."/>
            <person name="Spatafora J.W."/>
            <person name="Nagy L.G."/>
            <person name="Henrissat B."/>
            <person name="Grigoriev I.V."/>
            <person name="Yang Z.L."/>
            <person name="Xu J."/>
            <person name="Martin F.M."/>
        </authorList>
    </citation>
    <scope>NUCLEOTIDE SEQUENCE</scope>
    <source>
        <strain evidence="8">KKN 215</strain>
    </source>
</reference>
<keyword evidence="3" id="KW-0274">FAD</keyword>
<dbReference type="InterPro" id="IPR050493">
    <property type="entry name" value="FAD-dep_Monooxygenase_BioMet"/>
</dbReference>
<dbReference type="GO" id="GO:0004497">
    <property type="term" value="F:monooxygenase activity"/>
    <property type="evidence" value="ECO:0007669"/>
    <property type="project" value="UniProtKB-KW"/>
</dbReference>
<evidence type="ECO:0000256" key="4">
    <source>
        <dbReference type="ARBA" id="ARBA00023002"/>
    </source>
</evidence>
<evidence type="ECO:0000256" key="1">
    <source>
        <dbReference type="ARBA" id="ARBA00007992"/>
    </source>
</evidence>
<comment type="caution">
    <text evidence="8">The sequence shown here is derived from an EMBL/GenBank/DDBJ whole genome shotgun (WGS) entry which is preliminary data.</text>
</comment>
<protein>
    <submittedName>
        <fullName evidence="8">FAD/NAD-P-binding domain-containing protein</fullName>
    </submittedName>
</protein>
<dbReference type="AlphaFoldDB" id="A0A8K0XSJ7"/>
<organism evidence="8 9">
    <name type="scientific">Cristinia sonorae</name>
    <dbReference type="NCBI Taxonomy" id="1940300"/>
    <lineage>
        <taxon>Eukaryota</taxon>
        <taxon>Fungi</taxon>
        <taxon>Dikarya</taxon>
        <taxon>Basidiomycota</taxon>
        <taxon>Agaricomycotina</taxon>
        <taxon>Agaricomycetes</taxon>
        <taxon>Agaricomycetidae</taxon>
        <taxon>Agaricales</taxon>
        <taxon>Pleurotineae</taxon>
        <taxon>Stephanosporaceae</taxon>
        <taxon>Cristinia</taxon>
    </lineage>
</organism>